<proteinExistence type="predicted"/>
<accession>A0ABQ8J0K9</accession>
<sequence length="79" mass="9419">MKLCNLLEVQVFQPKFSMGNNSEPIMLVKYCRYFCSILPIQSFNNDNVVINKFVKFAKKNNIHFSLNNYRNDWFMIIFG</sequence>
<evidence type="ECO:0000313" key="2">
    <source>
        <dbReference type="Proteomes" id="UP000887458"/>
    </source>
</evidence>
<dbReference type="Proteomes" id="UP000887458">
    <property type="component" value="Unassembled WGS sequence"/>
</dbReference>
<evidence type="ECO:0000313" key="1">
    <source>
        <dbReference type="EMBL" id="KAH9416108.1"/>
    </source>
</evidence>
<reference evidence="1 2" key="2">
    <citation type="journal article" date="2022" name="Mol. Biol. Evol.">
        <title>Comparative Genomics Reveals Insights into the Divergent Evolution of Astigmatic Mites and Household Pest Adaptations.</title>
        <authorList>
            <person name="Xiong Q."/>
            <person name="Wan A.T."/>
            <person name="Liu X."/>
            <person name="Fung C.S."/>
            <person name="Xiao X."/>
            <person name="Malainual N."/>
            <person name="Hou J."/>
            <person name="Wang L."/>
            <person name="Wang M."/>
            <person name="Yang K.Y."/>
            <person name="Cui Y."/>
            <person name="Leung E.L."/>
            <person name="Nong W."/>
            <person name="Shin S.K."/>
            <person name="Au S.W."/>
            <person name="Jeong K.Y."/>
            <person name="Chew F.T."/>
            <person name="Hui J.H."/>
            <person name="Leung T.F."/>
            <person name="Tungtrongchitr A."/>
            <person name="Zhong N."/>
            <person name="Liu Z."/>
            <person name="Tsui S.K."/>
        </authorList>
    </citation>
    <scope>NUCLEOTIDE SEQUENCE [LARGE SCALE GENOMIC DNA]</scope>
    <source>
        <strain evidence="1">Derp</strain>
    </source>
</reference>
<reference evidence="1 2" key="1">
    <citation type="journal article" date="2018" name="J. Allergy Clin. Immunol.">
        <title>High-quality assembly of Dermatophagoides pteronyssinus genome and transcriptome reveals a wide range of novel allergens.</title>
        <authorList>
            <person name="Liu X.Y."/>
            <person name="Yang K.Y."/>
            <person name="Wang M.Q."/>
            <person name="Kwok J.S."/>
            <person name="Zeng X."/>
            <person name="Yang Z."/>
            <person name="Xiao X.J."/>
            <person name="Lau C.P."/>
            <person name="Li Y."/>
            <person name="Huang Z.M."/>
            <person name="Ba J.G."/>
            <person name="Yim A.K."/>
            <person name="Ouyang C.Y."/>
            <person name="Ngai S.M."/>
            <person name="Chan T.F."/>
            <person name="Leung E.L."/>
            <person name="Liu L."/>
            <person name="Liu Z.G."/>
            <person name="Tsui S.K."/>
        </authorList>
    </citation>
    <scope>NUCLEOTIDE SEQUENCE [LARGE SCALE GENOMIC DNA]</scope>
    <source>
        <strain evidence="1">Derp</strain>
    </source>
</reference>
<keyword evidence="2" id="KW-1185">Reference proteome</keyword>
<name>A0ABQ8J0K9_DERPT</name>
<organism evidence="1 2">
    <name type="scientific">Dermatophagoides pteronyssinus</name>
    <name type="common">European house dust mite</name>
    <dbReference type="NCBI Taxonomy" id="6956"/>
    <lineage>
        <taxon>Eukaryota</taxon>
        <taxon>Metazoa</taxon>
        <taxon>Ecdysozoa</taxon>
        <taxon>Arthropoda</taxon>
        <taxon>Chelicerata</taxon>
        <taxon>Arachnida</taxon>
        <taxon>Acari</taxon>
        <taxon>Acariformes</taxon>
        <taxon>Sarcoptiformes</taxon>
        <taxon>Astigmata</taxon>
        <taxon>Psoroptidia</taxon>
        <taxon>Analgoidea</taxon>
        <taxon>Pyroglyphidae</taxon>
        <taxon>Dermatophagoidinae</taxon>
        <taxon>Dermatophagoides</taxon>
    </lineage>
</organism>
<dbReference type="EMBL" id="NJHN03000095">
    <property type="protein sequence ID" value="KAH9416108.1"/>
    <property type="molecule type" value="Genomic_DNA"/>
</dbReference>
<comment type="caution">
    <text evidence="1">The sequence shown here is derived from an EMBL/GenBank/DDBJ whole genome shotgun (WGS) entry which is preliminary data.</text>
</comment>
<protein>
    <submittedName>
        <fullName evidence="1">Uncharacterized protein</fullName>
    </submittedName>
</protein>
<gene>
    <name evidence="1" type="ORF">DERP_000605</name>
</gene>